<dbReference type="OMA" id="NRNSGEF"/>
<dbReference type="OrthoDB" id="5912413at2759"/>
<dbReference type="GO" id="GO:0030007">
    <property type="term" value="P:intracellular potassium ion homeostasis"/>
    <property type="evidence" value="ECO:0000318"/>
    <property type="project" value="GO_Central"/>
</dbReference>
<evidence type="ECO:0000256" key="6">
    <source>
        <dbReference type="ARBA" id="ARBA00023136"/>
    </source>
</evidence>
<evidence type="ECO:0000313" key="9">
    <source>
        <dbReference type="Proteomes" id="UP000001593"/>
    </source>
</evidence>
<keyword evidence="5 7" id="KW-1133">Transmembrane helix</keyword>
<dbReference type="PANTHER" id="PTHR11523:SF28">
    <property type="entry name" value="NA_K-ATPASE BETA SUBUNIT ISOFORM 4-RELATED"/>
    <property type="match status" value="1"/>
</dbReference>
<dbReference type="GO" id="GO:0036376">
    <property type="term" value="P:sodium ion export across plasma membrane"/>
    <property type="evidence" value="ECO:0000318"/>
    <property type="project" value="GO_Central"/>
</dbReference>
<dbReference type="Gene3D" id="2.60.40.1660">
    <property type="entry name" value="Na, k-atpase alpha subunit"/>
    <property type="match status" value="1"/>
</dbReference>
<keyword evidence="9" id="KW-1185">Reference proteome</keyword>
<evidence type="ECO:0008006" key="10">
    <source>
        <dbReference type="Google" id="ProtNLM"/>
    </source>
</evidence>
<proteinExistence type="inferred from homology"/>
<keyword evidence="4" id="KW-0735">Signal-anchor</keyword>
<dbReference type="HOGENOM" id="CLU_057702_0_0_1"/>
<evidence type="ECO:0000256" key="2">
    <source>
        <dbReference type="ARBA" id="ARBA00005876"/>
    </source>
</evidence>
<evidence type="ECO:0000256" key="7">
    <source>
        <dbReference type="SAM" id="Phobius"/>
    </source>
</evidence>
<evidence type="ECO:0000256" key="4">
    <source>
        <dbReference type="ARBA" id="ARBA00022968"/>
    </source>
</evidence>
<dbReference type="GO" id="GO:0005890">
    <property type="term" value="C:sodium:potassium-exchanging ATPase complex"/>
    <property type="evidence" value="ECO:0000318"/>
    <property type="project" value="GO_Central"/>
</dbReference>
<dbReference type="Pfam" id="PF00287">
    <property type="entry name" value="Na_K-ATPase"/>
    <property type="match status" value="1"/>
</dbReference>
<dbReference type="InterPro" id="IPR038702">
    <property type="entry name" value="Na/K_ATPase_sub_beta_sf"/>
</dbReference>
<comment type="subcellular location">
    <subcellularLocation>
        <location evidence="1">Membrane</location>
        <topology evidence="1">Single-pass type II membrane protein</topology>
    </subcellularLocation>
</comment>
<dbReference type="AlphaFoldDB" id="A7SVE8"/>
<feature type="transmembrane region" description="Helical" evidence="7">
    <location>
        <begin position="47"/>
        <end position="70"/>
    </location>
</feature>
<dbReference type="EMBL" id="DS469833">
    <property type="protein sequence ID" value="EDO32320.1"/>
    <property type="molecule type" value="Genomic_DNA"/>
</dbReference>
<organism evidence="8 9">
    <name type="scientific">Nematostella vectensis</name>
    <name type="common">Starlet sea anemone</name>
    <dbReference type="NCBI Taxonomy" id="45351"/>
    <lineage>
        <taxon>Eukaryota</taxon>
        <taxon>Metazoa</taxon>
        <taxon>Cnidaria</taxon>
        <taxon>Anthozoa</taxon>
        <taxon>Hexacorallia</taxon>
        <taxon>Actiniaria</taxon>
        <taxon>Edwardsiidae</taxon>
        <taxon>Nematostella</taxon>
    </lineage>
</organism>
<keyword evidence="6 7" id="KW-0472">Membrane</keyword>
<comment type="similarity">
    <text evidence="2">Belongs to the X(+)/potassium ATPases subunit beta family.</text>
</comment>
<dbReference type="PhylomeDB" id="A7SVE8"/>
<dbReference type="GO" id="GO:1990573">
    <property type="term" value="P:potassium ion import across plasma membrane"/>
    <property type="evidence" value="ECO:0000318"/>
    <property type="project" value="GO_Central"/>
</dbReference>
<reference evidence="8 9" key="1">
    <citation type="journal article" date="2007" name="Science">
        <title>Sea anemone genome reveals ancestral eumetazoan gene repertoire and genomic organization.</title>
        <authorList>
            <person name="Putnam N.H."/>
            <person name="Srivastava M."/>
            <person name="Hellsten U."/>
            <person name="Dirks B."/>
            <person name="Chapman J."/>
            <person name="Salamov A."/>
            <person name="Terry A."/>
            <person name="Shapiro H."/>
            <person name="Lindquist E."/>
            <person name="Kapitonov V.V."/>
            <person name="Jurka J."/>
            <person name="Genikhovich G."/>
            <person name="Grigoriev I.V."/>
            <person name="Lucas S.M."/>
            <person name="Steele R.E."/>
            <person name="Finnerty J.R."/>
            <person name="Technau U."/>
            <person name="Martindale M.Q."/>
            <person name="Rokhsar D.S."/>
        </authorList>
    </citation>
    <scope>NUCLEOTIDE SEQUENCE [LARGE SCALE GENOMIC DNA]</scope>
    <source>
        <strain evidence="9">CH2 X CH6</strain>
    </source>
</reference>
<dbReference type="PANTHER" id="PTHR11523">
    <property type="entry name" value="SODIUM/POTASSIUM-DEPENDENT ATPASE BETA SUBUNIT"/>
    <property type="match status" value="1"/>
</dbReference>
<evidence type="ECO:0000256" key="1">
    <source>
        <dbReference type="ARBA" id="ARBA00004606"/>
    </source>
</evidence>
<name>A7SVE8_NEMVE</name>
<gene>
    <name evidence="8" type="ORF">NEMVEDRAFT_v1g237547</name>
</gene>
<dbReference type="STRING" id="45351.A7SVE8"/>
<dbReference type="KEGG" id="nve:5503335"/>
<protein>
    <recommendedName>
        <fullName evidence="10">Sodium/potassium-transporting ATPase subunit beta</fullName>
    </recommendedName>
</protein>
<dbReference type="InParanoid" id="A7SVE8"/>
<dbReference type="Proteomes" id="UP000001593">
    <property type="component" value="Unassembled WGS sequence"/>
</dbReference>
<evidence type="ECO:0000256" key="3">
    <source>
        <dbReference type="ARBA" id="ARBA00022692"/>
    </source>
</evidence>
<evidence type="ECO:0000256" key="5">
    <source>
        <dbReference type="ARBA" id="ARBA00022989"/>
    </source>
</evidence>
<accession>A7SVE8</accession>
<dbReference type="GO" id="GO:0006883">
    <property type="term" value="P:intracellular sodium ion homeostasis"/>
    <property type="evidence" value="ECO:0000318"/>
    <property type="project" value="GO_Central"/>
</dbReference>
<dbReference type="InterPro" id="IPR000402">
    <property type="entry name" value="Na/K_ATPase_sub_beta"/>
</dbReference>
<keyword evidence="3 7" id="KW-0812">Transmembrane</keyword>
<dbReference type="FunCoup" id="A7SVE8">
    <property type="interactions" value="801"/>
</dbReference>
<dbReference type="GO" id="GO:0001671">
    <property type="term" value="F:ATPase activator activity"/>
    <property type="evidence" value="ECO:0000318"/>
    <property type="project" value="GO_Central"/>
</dbReference>
<sequence length="294" mass="33113">MAYAQKSTEGMTRWEVIVQNANDFKTFLYNKEKGEVMGRNGQSWAKIGLFFLVFYLCLAGFFAAMLSIFLSTLPDRADGPKLTQYIAGKPVLNPVPSNKIEGYDPNKASSYSSHVSDINSFLNQYVRQGGANKDQFAPDFCNGTSGEPRPKDAKKQCRFDLTNLGPCYKNETGFKYGFDTGSPCFFLRMNKVFNFVPEPNSGLSYIKVECDAKDSSKNNLIKVYPEENPGWPVSFYPYRMEDNWLAPVIAVQVNTTSTTEVRCRALGKNIQQTDSYLLKRGAYGRVRIEINPVD</sequence>
<evidence type="ECO:0000313" key="8">
    <source>
        <dbReference type="EMBL" id="EDO32320.1"/>
    </source>
</evidence>
<dbReference type="eggNOG" id="KOG3927">
    <property type="taxonomic scope" value="Eukaryota"/>
</dbReference>